<dbReference type="Proteomes" id="UP000310108">
    <property type="component" value="Unassembled WGS sequence"/>
</dbReference>
<evidence type="ECO:0000256" key="1">
    <source>
        <dbReference type="SAM" id="MobiDB-lite"/>
    </source>
</evidence>
<name>A0A4U6XBD3_9PEZI</name>
<feature type="region of interest" description="Disordered" evidence="1">
    <location>
        <begin position="40"/>
        <end position="62"/>
    </location>
</feature>
<accession>A0A4U6XBD3</accession>
<feature type="compositionally biased region" description="Basic and acidic residues" evidence="1">
    <location>
        <begin position="42"/>
        <end position="56"/>
    </location>
</feature>
<proteinExistence type="predicted"/>
<gene>
    <name evidence="2" type="ORF">CTA1_8471</name>
</gene>
<dbReference type="EMBL" id="PJEX01000238">
    <property type="protein sequence ID" value="TKW52439.1"/>
    <property type="molecule type" value="Genomic_DNA"/>
</dbReference>
<organism evidence="2 3">
    <name type="scientific">Colletotrichum tanaceti</name>
    <dbReference type="NCBI Taxonomy" id="1306861"/>
    <lineage>
        <taxon>Eukaryota</taxon>
        <taxon>Fungi</taxon>
        <taxon>Dikarya</taxon>
        <taxon>Ascomycota</taxon>
        <taxon>Pezizomycotina</taxon>
        <taxon>Sordariomycetes</taxon>
        <taxon>Hypocreomycetidae</taxon>
        <taxon>Glomerellales</taxon>
        <taxon>Glomerellaceae</taxon>
        <taxon>Colletotrichum</taxon>
        <taxon>Colletotrichum destructivum species complex</taxon>
    </lineage>
</organism>
<comment type="caution">
    <text evidence="2">The sequence shown here is derived from an EMBL/GenBank/DDBJ whole genome shotgun (WGS) entry which is preliminary data.</text>
</comment>
<evidence type="ECO:0000313" key="2">
    <source>
        <dbReference type="EMBL" id="TKW52439.1"/>
    </source>
</evidence>
<dbReference type="AlphaFoldDB" id="A0A4U6XBD3"/>
<sequence>MAEADSNEQKFVNLLKPIFELMLADGVSKKETANIASQALKEATKKGDTSTPKKDAQTGSLLPDYQFVDTPTRMRLQRKAPAGGSPGKSPQKLGTTPTKGLTIDQLYRAVYHFDSSRKDEGNTFFATCITNLINLYTTYRAPDDLFNILRSNSWIVPAEQQSDA</sequence>
<protein>
    <submittedName>
        <fullName evidence="2">Uncharacterized protein</fullName>
    </submittedName>
</protein>
<keyword evidence="3" id="KW-1185">Reference proteome</keyword>
<evidence type="ECO:0000313" key="3">
    <source>
        <dbReference type="Proteomes" id="UP000310108"/>
    </source>
</evidence>
<reference evidence="2 3" key="1">
    <citation type="journal article" date="2019" name="PLoS ONE">
        <title>Comparative genome analysis indicates high evolutionary potential of pathogenicity genes in Colletotrichum tanaceti.</title>
        <authorList>
            <person name="Lelwala R.V."/>
            <person name="Korhonen P.K."/>
            <person name="Young N.D."/>
            <person name="Scott J.B."/>
            <person name="Ades P.A."/>
            <person name="Gasser R.B."/>
            <person name="Taylor P.W.J."/>
        </authorList>
    </citation>
    <scope>NUCLEOTIDE SEQUENCE [LARGE SCALE GENOMIC DNA]</scope>
    <source>
        <strain evidence="2">BRIP57314</strain>
    </source>
</reference>
<feature type="region of interest" description="Disordered" evidence="1">
    <location>
        <begin position="75"/>
        <end position="98"/>
    </location>
</feature>